<evidence type="ECO:0000256" key="1">
    <source>
        <dbReference type="ARBA" id="ARBA00005560"/>
    </source>
</evidence>
<evidence type="ECO:0000313" key="5">
    <source>
        <dbReference type="Proteomes" id="UP000285301"/>
    </source>
</evidence>
<evidence type="ECO:0000313" key="4">
    <source>
        <dbReference type="EMBL" id="RWS06708.1"/>
    </source>
</evidence>
<keyword evidence="2" id="KW-0238">DNA-binding</keyword>
<comment type="caution">
    <text evidence="4">The sequence shown here is derived from an EMBL/GenBank/DDBJ whole genome shotgun (WGS) entry which is preliminary data.</text>
</comment>
<organism evidence="4 5">
    <name type="scientific">Dinothrombium tinctorium</name>
    <dbReference type="NCBI Taxonomy" id="1965070"/>
    <lineage>
        <taxon>Eukaryota</taxon>
        <taxon>Metazoa</taxon>
        <taxon>Ecdysozoa</taxon>
        <taxon>Arthropoda</taxon>
        <taxon>Chelicerata</taxon>
        <taxon>Arachnida</taxon>
        <taxon>Acari</taxon>
        <taxon>Acariformes</taxon>
        <taxon>Trombidiformes</taxon>
        <taxon>Prostigmata</taxon>
        <taxon>Anystina</taxon>
        <taxon>Parasitengona</taxon>
        <taxon>Trombidioidea</taxon>
        <taxon>Trombidiidae</taxon>
        <taxon>Dinothrombium</taxon>
    </lineage>
</organism>
<evidence type="ECO:0000256" key="3">
    <source>
        <dbReference type="ARBA" id="ARBA00023163"/>
    </source>
</evidence>
<reference evidence="4 5" key="1">
    <citation type="journal article" date="2018" name="Gigascience">
        <title>Genomes of trombidid mites reveal novel predicted allergens and laterally-transferred genes associated with secondary metabolism.</title>
        <authorList>
            <person name="Dong X."/>
            <person name="Chaisiri K."/>
            <person name="Xia D."/>
            <person name="Armstrong S.D."/>
            <person name="Fang Y."/>
            <person name="Donnelly M.J."/>
            <person name="Kadowaki T."/>
            <person name="McGarry J.W."/>
            <person name="Darby A.C."/>
            <person name="Makepeace B.L."/>
        </authorList>
    </citation>
    <scope>NUCLEOTIDE SEQUENCE [LARGE SCALE GENOMIC DNA]</scope>
    <source>
        <strain evidence="4">UoL-WK</strain>
    </source>
</reference>
<dbReference type="SUPFAM" id="SSF55945">
    <property type="entry name" value="TATA-box binding protein-like"/>
    <property type="match status" value="2"/>
</dbReference>
<sequence length="179" mass="20496">MVQLQNITVSGDLGIKINLNNVANTLNLNMIPSRFKRIQLKIVEPKCNVFVYSNGKYVILGLNKFGDLKFAIYKLKEKLKSCGHKINKISFNISNLVFSDKLPFRINLNEIHRRKIGTYEPELFPNAVVKIKDITFLIFHTGKVIITGSNDTHLINKTFNEIKNELSLCQAFDEKRSIV</sequence>
<dbReference type="EMBL" id="NCKU01003930">
    <property type="protein sequence ID" value="RWS06708.1"/>
    <property type="molecule type" value="Genomic_DNA"/>
</dbReference>
<dbReference type="Pfam" id="PF00352">
    <property type="entry name" value="TBP"/>
    <property type="match status" value="2"/>
</dbReference>
<dbReference type="InterPro" id="IPR012295">
    <property type="entry name" value="TBP_dom_sf"/>
</dbReference>
<dbReference type="GO" id="GO:0006352">
    <property type="term" value="P:DNA-templated transcription initiation"/>
    <property type="evidence" value="ECO:0007669"/>
    <property type="project" value="InterPro"/>
</dbReference>
<dbReference type="GO" id="GO:0003677">
    <property type="term" value="F:DNA binding"/>
    <property type="evidence" value="ECO:0007669"/>
    <property type="project" value="UniProtKB-KW"/>
</dbReference>
<dbReference type="InterPro" id="IPR000814">
    <property type="entry name" value="TBP"/>
</dbReference>
<evidence type="ECO:0000256" key="2">
    <source>
        <dbReference type="ARBA" id="ARBA00023125"/>
    </source>
</evidence>
<dbReference type="AlphaFoldDB" id="A0A3S3NV98"/>
<dbReference type="Gene3D" id="3.30.310.10">
    <property type="entry name" value="TATA-Binding Protein"/>
    <property type="match status" value="2"/>
</dbReference>
<dbReference type="STRING" id="1965070.A0A3S3NV98"/>
<accession>A0A3S3NV98</accession>
<name>A0A3S3NV98_9ACAR</name>
<keyword evidence="3" id="KW-0804">Transcription</keyword>
<comment type="similarity">
    <text evidence="1">Belongs to the TBP family.</text>
</comment>
<protein>
    <recommendedName>
        <fullName evidence="6">TATA-box-binding protein-like protein</fullName>
    </recommendedName>
</protein>
<keyword evidence="5" id="KW-1185">Reference proteome</keyword>
<gene>
    <name evidence="4" type="ORF">B4U79_19061</name>
</gene>
<proteinExistence type="inferred from homology"/>
<dbReference type="OrthoDB" id="6149272at2759"/>
<evidence type="ECO:0008006" key="6">
    <source>
        <dbReference type="Google" id="ProtNLM"/>
    </source>
</evidence>
<dbReference type="PANTHER" id="PTHR10126">
    <property type="entry name" value="TATA-BOX BINDING PROTEIN"/>
    <property type="match status" value="1"/>
</dbReference>
<dbReference type="Proteomes" id="UP000285301">
    <property type="component" value="Unassembled WGS sequence"/>
</dbReference>
<dbReference type="PRINTS" id="PR00686">
    <property type="entry name" value="TIFACTORIID"/>
</dbReference>